<gene>
    <name evidence="2" type="ORF">TUM4438_23730</name>
</gene>
<organism evidence="2 3">
    <name type="scientific">Shewanella sairae</name>
    <dbReference type="NCBI Taxonomy" id="190310"/>
    <lineage>
        <taxon>Bacteria</taxon>
        <taxon>Pseudomonadati</taxon>
        <taxon>Pseudomonadota</taxon>
        <taxon>Gammaproteobacteria</taxon>
        <taxon>Alteromonadales</taxon>
        <taxon>Shewanellaceae</taxon>
        <taxon>Shewanella</taxon>
    </lineage>
</organism>
<evidence type="ECO:0000256" key="1">
    <source>
        <dbReference type="SAM" id="Phobius"/>
    </source>
</evidence>
<proteinExistence type="predicted"/>
<evidence type="ECO:0000313" key="2">
    <source>
        <dbReference type="EMBL" id="GIU46817.1"/>
    </source>
</evidence>
<feature type="transmembrane region" description="Helical" evidence="1">
    <location>
        <begin position="50"/>
        <end position="73"/>
    </location>
</feature>
<dbReference type="EMBL" id="BPEY01000039">
    <property type="protein sequence ID" value="GIU46817.1"/>
    <property type="molecule type" value="Genomic_DNA"/>
</dbReference>
<keyword evidence="1" id="KW-0472">Membrane</keyword>
<evidence type="ECO:0000313" key="3">
    <source>
        <dbReference type="Proteomes" id="UP000887104"/>
    </source>
</evidence>
<dbReference type="RefSeq" id="WP_220781370.1">
    <property type="nucleotide sequence ID" value="NZ_BPEY01000039.1"/>
</dbReference>
<protein>
    <submittedName>
        <fullName evidence="2">Uncharacterized protein</fullName>
    </submittedName>
</protein>
<name>A0ABQ4PHE5_9GAMM</name>
<feature type="transmembrane region" description="Helical" evidence="1">
    <location>
        <begin position="7"/>
        <end position="30"/>
    </location>
</feature>
<accession>A0ABQ4PHE5</accession>
<keyword evidence="1" id="KW-0812">Transmembrane</keyword>
<keyword evidence="1" id="KW-1133">Transmembrane helix</keyword>
<dbReference type="Proteomes" id="UP000887104">
    <property type="component" value="Unassembled WGS sequence"/>
</dbReference>
<feature type="transmembrane region" description="Helical" evidence="1">
    <location>
        <begin position="115"/>
        <end position="137"/>
    </location>
</feature>
<feature type="transmembrane region" description="Helical" evidence="1">
    <location>
        <begin position="85"/>
        <end position="109"/>
    </location>
</feature>
<reference evidence="2" key="1">
    <citation type="submission" date="2021-05" db="EMBL/GenBank/DDBJ databases">
        <title>Molecular characterization for Shewanella algae harboring chromosomal blaOXA-55-like strains isolated from clinical and environment sample.</title>
        <authorList>
            <person name="Ohama Y."/>
            <person name="Aoki K."/>
            <person name="Harada S."/>
            <person name="Moriya K."/>
            <person name="Ishii Y."/>
            <person name="Tateda K."/>
        </authorList>
    </citation>
    <scope>NUCLEOTIDE SEQUENCE</scope>
    <source>
        <strain evidence="2">JCM 11563</strain>
    </source>
</reference>
<keyword evidence="3" id="KW-1185">Reference proteome</keyword>
<comment type="caution">
    <text evidence="2">The sequence shown here is derived from an EMBL/GenBank/DDBJ whole genome shotgun (WGS) entry which is preliminary data.</text>
</comment>
<sequence length="145" mass="15843">MHFIPKFLYISAIMLLLYPLWGMLSPSSFLTELIEDYPNVLEAAASQVRVVALLFFIENGILATALFSLGQFISNSKDFGKLKTAGLLLLLYPVVKTVINTLGGIVLYIHLTETALIIELSTQTLFYGVMGLALIGISSSAKKAK</sequence>